<comment type="subcellular location">
    <subcellularLocation>
        <location evidence="1">Membrane</location>
        <topology evidence="1">Multi-pass membrane protein</topology>
    </subcellularLocation>
</comment>
<proteinExistence type="inferred from homology"/>
<dbReference type="InterPro" id="IPR002490">
    <property type="entry name" value="V-ATPase_116kDa_su"/>
</dbReference>
<dbReference type="GO" id="GO:0007035">
    <property type="term" value="P:vacuolar acidification"/>
    <property type="evidence" value="ECO:0007669"/>
    <property type="project" value="TreeGrafter"/>
</dbReference>
<feature type="transmembrane region" description="Helical" evidence="9">
    <location>
        <begin position="687"/>
        <end position="708"/>
    </location>
</feature>
<evidence type="ECO:0000256" key="3">
    <source>
        <dbReference type="ARBA" id="ARBA00022448"/>
    </source>
</evidence>
<reference evidence="12" key="1">
    <citation type="submission" date="2021-11" db="EMBL/GenBank/DDBJ databases">
        <authorList>
            <person name="Schell T."/>
        </authorList>
    </citation>
    <scope>NUCLEOTIDE SEQUENCE</scope>
    <source>
        <strain evidence="12">M5</strain>
    </source>
</reference>
<evidence type="ECO:0000256" key="1">
    <source>
        <dbReference type="ARBA" id="ARBA00004141"/>
    </source>
</evidence>
<feature type="compositionally biased region" description="Low complexity" evidence="11">
    <location>
        <begin position="720"/>
        <end position="730"/>
    </location>
</feature>
<feature type="transmembrane region" description="Helical" evidence="9">
    <location>
        <begin position="569"/>
        <end position="587"/>
    </location>
</feature>
<evidence type="ECO:0000256" key="9">
    <source>
        <dbReference type="RuleBase" id="RU361189"/>
    </source>
</evidence>
<accession>A0A8J2RZK7</accession>
<feature type="transmembrane region" description="Helical" evidence="9">
    <location>
        <begin position="441"/>
        <end position="463"/>
    </location>
</feature>
<dbReference type="Pfam" id="PF01496">
    <property type="entry name" value="V_ATPase_I"/>
    <property type="match status" value="1"/>
</dbReference>
<dbReference type="GO" id="GO:0046961">
    <property type="term" value="F:proton-transporting ATPase activity, rotational mechanism"/>
    <property type="evidence" value="ECO:0007669"/>
    <property type="project" value="InterPro"/>
</dbReference>
<feature type="region of interest" description="Disordered" evidence="11">
    <location>
        <begin position="717"/>
        <end position="770"/>
    </location>
</feature>
<keyword evidence="5 9" id="KW-0375">Hydrogen ion transport</keyword>
<comment type="caution">
    <text evidence="12">The sequence shown here is derived from an EMBL/GenBank/DDBJ whole genome shotgun (WGS) entry which is preliminary data.</text>
</comment>
<keyword evidence="10" id="KW-0175">Coiled coil</keyword>
<dbReference type="PANTHER" id="PTHR11629:SF63">
    <property type="entry name" value="V-TYPE PROTON ATPASE SUBUNIT A"/>
    <property type="match status" value="1"/>
</dbReference>
<sequence>MSIFRSEKMSLYQLFLQNESAYRCMSELGELGCVEFRDLNSEATAFQRTFSAEVTRCNEMERKLRYIETQIVKEGVNIDELIDIPLAPLPKEMVDLEAALDKMDCELREINANAEALNKNFGSLTEMKFTLQNAENFLGDRESIFGVSSVNETTHSAVTPEDGLTQNNMQRFRFVTGVVNQEKAPGFERMLWRAGRGNIYLRIAPLSETLKDPVTGNDVLKSVFIAFYQGDQLKGRVKKICEGYHAALYPCPESSALRRETSIGVFSRLQDLTTILDQTKQHRHRVLEAAAKHLHTWVVKVRKIKGIYHTLNMLSVDVTSKALIAECWIPDADVQSVRLALKQGSEASDSAFPPILNELPTNAKPPTYFRTNKFTYGFQALVNAYGIANYREVNPGLYTIITFPFLFAVMFGDGGHALIVTMFASWMCLNEEKLSKVKGEVFGIIFGGRYIILLMGLFSIYTGFIYNDFFAKAFNIFGSAWVVNYPSEKHPGGQYLIGEGSMESAMLVPDRHYDVCPNKTTTRSYDFDNETDFQACGHYRQDPYPFGVDPVWVIAENKIVFLNSYKMKLSIIFGVFHMSFGIFLNLWNFTYFKRRLAILVEFLPRILFFWPLFGYMMSLMFLKWVKYGANKEERMLKSDCAPSILITFINMMLLSYGEDKTKPPNEECVTVFMFGDDEGVTQKTLQIAFVLIAVLSVPVLLLGTPLQFKMKEKRMKKARSSYSGSSGSSSRNGDPEDREPIVNSSTLSVETGGKQPEYKGDYDQNQGGSHDDEHNTFGDVMIYQSIHTIEFVLECISHTASYLRLWALSLAHSQLSEVLWFMVLRIGFKALPGYLGCISIFLTFGFWAGATVSILIAMEGMSAFLHTLRLHWVEFQSKFYKGEGVKFHAFHFKRVTADVKDD</sequence>
<evidence type="ECO:0000256" key="6">
    <source>
        <dbReference type="ARBA" id="ARBA00022989"/>
    </source>
</evidence>
<dbReference type="PANTHER" id="PTHR11629">
    <property type="entry name" value="VACUOLAR PROTON ATPASES"/>
    <property type="match status" value="1"/>
</dbReference>
<evidence type="ECO:0000256" key="7">
    <source>
        <dbReference type="ARBA" id="ARBA00023065"/>
    </source>
</evidence>
<keyword evidence="4 9" id="KW-0812">Transmembrane</keyword>
<protein>
    <recommendedName>
        <fullName evidence="9">V-type proton ATPase subunit a</fullName>
    </recommendedName>
</protein>
<comment type="function">
    <text evidence="9">Essential component of the vacuolar proton pump (V-ATPase), a multimeric enzyme that catalyzes the translocation of protons across the membranes. Required for assembly and activity of the V-ATPase.</text>
</comment>
<keyword evidence="8 9" id="KW-0472">Membrane</keyword>
<feature type="transmembrane region" description="Helical" evidence="9">
    <location>
        <begin position="607"/>
        <end position="624"/>
    </location>
</feature>
<dbReference type="Proteomes" id="UP000789390">
    <property type="component" value="Unassembled WGS sequence"/>
</dbReference>
<dbReference type="OrthoDB" id="10264220at2759"/>
<evidence type="ECO:0000256" key="10">
    <source>
        <dbReference type="SAM" id="Coils"/>
    </source>
</evidence>
<dbReference type="GO" id="GO:0051117">
    <property type="term" value="F:ATPase binding"/>
    <property type="evidence" value="ECO:0007669"/>
    <property type="project" value="TreeGrafter"/>
</dbReference>
<keyword evidence="6 9" id="KW-1133">Transmembrane helix</keyword>
<keyword evidence="7 9" id="KW-0406">Ion transport</keyword>
<gene>
    <name evidence="12" type="ORF">DGAL_LOCUS9543</name>
</gene>
<dbReference type="GO" id="GO:0005886">
    <property type="term" value="C:plasma membrane"/>
    <property type="evidence" value="ECO:0007669"/>
    <property type="project" value="TreeGrafter"/>
</dbReference>
<keyword evidence="3 9" id="KW-0813">Transport</keyword>
<dbReference type="InterPro" id="IPR026028">
    <property type="entry name" value="V-type_ATPase_116kDa_su_euka"/>
</dbReference>
<dbReference type="EMBL" id="CAKKLH010000223">
    <property type="protein sequence ID" value="CAH0106388.1"/>
    <property type="molecule type" value="Genomic_DNA"/>
</dbReference>
<evidence type="ECO:0000256" key="11">
    <source>
        <dbReference type="SAM" id="MobiDB-lite"/>
    </source>
</evidence>
<dbReference type="AlphaFoldDB" id="A0A8J2RZK7"/>
<evidence type="ECO:0000313" key="13">
    <source>
        <dbReference type="Proteomes" id="UP000789390"/>
    </source>
</evidence>
<dbReference type="PIRSF" id="PIRSF001293">
    <property type="entry name" value="ATP6V0A1"/>
    <property type="match status" value="1"/>
</dbReference>
<name>A0A8J2RZK7_9CRUS</name>
<organism evidence="12 13">
    <name type="scientific">Daphnia galeata</name>
    <dbReference type="NCBI Taxonomy" id="27404"/>
    <lineage>
        <taxon>Eukaryota</taxon>
        <taxon>Metazoa</taxon>
        <taxon>Ecdysozoa</taxon>
        <taxon>Arthropoda</taxon>
        <taxon>Crustacea</taxon>
        <taxon>Branchiopoda</taxon>
        <taxon>Diplostraca</taxon>
        <taxon>Cladocera</taxon>
        <taxon>Anomopoda</taxon>
        <taxon>Daphniidae</taxon>
        <taxon>Daphnia</taxon>
    </lineage>
</organism>
<evidence type="ECO:0000313" key="12">
    <source>
        <dbReference type="EMBL" id="CAH0106388.1"/>
    </source>
</evidence>
<evidence type="ECO:0000256" key="5">
    <source>
        <dbReference type="ARBA" id="ARBA00022781"/>
    </source>
</evidence>
<comment type="similarity">
    <text evidence="2 9">Belongs to the V-ATPase 116 kDa subunit family.</text>
</comment>
<evidence type="ECO:0000256" key="2">
    <source>
        <dbReference type="ARBA" id="ARBA00009904"/>
    </source>
</evidence>
<feature type="transmembrane region" description="Helical" evidence="9">
    <location>
        <begin position="405"/>
        <end position="429"/>
    </location>
</feature>
<evidence type="ECO:0000256" key="4">
    <source>
        <dbReference type="ARBA" id="ARBA00022692"/>
    </source>
</evidence>
<evidence type="ECO:0000256" key="8">
    <source>
        <dbReference type="ARBA" id="ARBA00023136"/>
    </source>
</evidence>
<feature type="transmembrane region" description="Helical" evidence="9">
    <location>
        <begin position="833"/>
        <end position="858"/>
    </location>
</feature>
<feature type="coiled-coil region" evidence="10">
    <location>
        <begin position="93"/>
        <end position="127"/>
    </location>
</feature>
<dbReference type="GO" id="GO:0000220">
    <property type="term" value="C:vacuolar proton-transporting V-type ATPase, V0 domain"/>
    <property type="evidence" value="ECO:0007669"/>
    <property type="project" value="InterPro"/>
</dbReference>
<keyword evidence="13" id="KW-1185">Reference proteome</keyword>